<evidence type="ECO:0000313" key="2">
    <source>
        <dbReference type="Proteomes" id="UP000241404"/>
    </source>
</evidence>
<evidence type="ECO:0000313" key="1">
    <source>
        <dbReference type="EMBL" id="PSU15820.1"/>
    </source>
</evidence>
<dbReference type="EMBL" id="PYMM01000011">
    <property type="protein sequence ID" value="PSU15820.1"/>
    <property type="molecule type" value="Genomic_DNA"/>
</dbReference>
<dbReference type="Proteomes" id="UP000241404">
    <property type="component" value="Unassembled WGS sequence"/>
</dbReference>
<dbReference type="RefSeq" id="WP_065170736.1">
    <property type="nucleotide sequence ID" value="NZ_LZFH01000004.1"/>
</dbReference>
<sequence>MAVYKIFCDESCHLLHDGCDVMVLGALHCRAEKAESLTRSIKSLRHKHNYKPELKWSKLNKHQWPLYKDLIDLILDDQEVHFKSTVVLNKNSLDHNQYNAGSHSDFYYKMFYYTLRDFLKVDNEYRIYLDYMDTLGAKKTLKMCEVLQNGTHWQLSAKTTIVQSYEVQLIQLCDLLIGAVAYKNRNDIPKTSGIKRQFVSYLEEKLSSSLDYGTPPWEDQFNIFRFNPRKGEKC</sequence>
<reference evidence="1 2" key="1">
    <citation type="submission" date="2018-03" db="EMBL/GenBank/DDBJ databases">
        <title>Whole genome sequencing of Histamine producing bacteria.</title>
        <authorList>
            <person name="Butler K."/>
        </authorList>
    </citation>
    <scope>NUCLEOTIDE SEQUENCE [LARGE SCALE GENOMIC DNA]</scope>
    <source>
        <strain evidence="1 2">BT-6</strain>
    </source>
</reference>
<protein>
    <submittedName>
        <fullName evidence="1">DUF3800 domain-containing protein</fullName>
    </submittedName>
</protein>
<proteinExistence type="predicted"/>
<dbReference type="InterPro" id="IPR024524">
    <property type="entry name" value="DUF3800"/>
</dbReference>
<organism evidence="1 2">
    <name type="scientific">Photobacterium damselae</name>
    <dbReference type="NCBI Taxonomy" id="38293"/>
    <lineage>
        <taxon>Bacteria</taxon>
        <taxon>Pseudomonadati</taxon>
        <taxon>Pseudomonadota</taxon>
        <taxon>Gammaproteobacteria</taxon>
        <taxon>Vibrionales</taxon>
        <taxon>Vibrionaceae</taxon>
        <taxon>Photobacterium</taxon>
    </lineage>
</organism>
<gene>
    <name evidence="1" type="ORF">CTM90_15145</name>
</gene>
<accession>A0ABD6X0P7</accession>
<dbReference type="AlphaFoldDB" id="A0ABD6X0P7"/>
<comment type="caution">
    <text evidence="1">The sequence shown here is derived from an EMBL/GenBank/DDBJ whole genome shotgun (WGS) entry which is preliminary data.</text>
</comment>
<name>A0ABD6X0P7_PHODM</name>
<dbReference type="Pfam" id="PF12686">
    <property type="entry name" value="DUF3800"/>
    <property type="match status" value="1"/>
</dbReference>